<dbReference type="InterPro" id="IPR025234">
    <property type="entry name" value="YjzH-like"/>
</dbReference>
<evidence type="ECO:0000313" key="1">
    <source>
        <dbReference type="EMBL" id="OSY37948.1"/>
    </source>
</evidence>
<dbReference type="Pfam" id="PF13783">
    <property type="entry name" value="DUF4177"/>
    <property type="match status" value="1"/>
</dbReference>
<gene>
    <name evidence="1" type="ORF">BG845_04355</name>
</gene>
<dbReference type="OrthoDB" id="3215124at2"/>
<dbReference type="Proteomes" id="UP000194360">
    <property type="component" value="Unassembled WGS sequence"/>
</dbReference>
<evidence type="ECO:0008006" key="3">
    <source>
        <dbReference type="Google" id="ProtNLM"/>
    </source>
</evidence>
<evidence type="ECO:0000313" key="2">
    <source>
        <dbReference type="Proteomes" id="UP000194360"/>
    </source>
</evidence>
<keyword evidence="2" id="KW-1185">Reference proteome</keyword>
<proteinExistence type="predicted"/>
<comment type="caution">
    <text evidence="1">The sequence shown here is derived from an EMBL/GenBank/DDBJ whole genome shotgun (WGS) entry which is preliminary data.</text>
</comment>
<accession>A0A1Y2MTR7</accession>
<dbReference type="AlphaFoldDB" id="A0A1Y2MTR7"/>
<reference evidence="1 2" key="1">
    <citation type="submission" date="2016-09" db="EMBL/GenBank/DDBJ databases">
        <title>Pseudonocardia autotrophica DSM535, a candidate organism with high potential of specific P450 cytochromes.</title>
        <authorList>
            <person name="Grumaz C."/>
            <person name="Vainshtein Y."/>
            <person name="Kirstahler P."/>
            <person name="Sohn K."/>
        </authorList>
    </citation>
    <scope>NUCLEOTIDE SEQUENCE [LARGE SCALE GENOMIC DNA]</scope>
    <source>
        <strain evidence="1 2">DSM 535</strain>
    </source>
</reference>
<organism evidence="1 2">
    <name type="scientific">Pseudonocardia autotrophica</name>
    <name type="common">Amycolata autotrophica</name>
    <name type="synonym">Nocardia autotrophica</name>
    <dbReference type="NCBI Taxonomy" id="2074"/>
    <lineage>
        <taxon>Bacteria</taxon>
        <taxon>Bacillati</taxon>
        <taxon>Actinomycetota</taxon>
        <taxon>Actinomycetes</taxon>
        <taxon>Pseudonocardiales</taxon>
        <taxon>Pseudonocardiaceae</taxon>
        <taxon>Pseudonocardia</taxon>
    </lineage>
</organism>
<dbReference type="EMBL" id="MIGB01000026">
    <property type="protein sequence ID" value="OSY37948.1"/>
    <property type="molecule type" value="Genomic_DNA"/>
</dbReference>
<sequence>MSSPAVKWEYLTAPLLIHNTKAILDNFGQDGWELVTVTAGANAEQLVAFFKRPVQQ</sequence>
<dbReference type="STRING" id="2074.BG845_04355"/>
<dbReference type="RefSeq" id="WP_085914543.1">
    <property type="nucleotide sequence ID" value="NZ_AP018920.1"/>
</dbReference>
<name>A0A1Y2MTR7_PSEAH</name>
<protein>
    <recommendedName>
        <fullName evidence="3">DUF4177 domain-containing protein</fullName>
    </recommendedName>
</protein>